<organism evidence="2 3">
    <name type="scientific">Mucilaginibacter gynuensis</name>
    <dbReference type="NCBI Taxonomy" id="1302236"/>
    <lineage>
        <taxon>Bacteria</taxon>
        <taxon>Pseudomonadati</taxon>
        <taxon>Bacteroidota</taxon>
        <taxon>Sphingobacteriia</taxon>
        <taxon>Sphingobacteriales</taxon>
        <taxon>Sphingobacteriaceae</taxon>
        <taxon>Mucilaginibacter</taxon>
    </lineage>
</organism>
<evidence type="ECO:0000313" key="3">
    <source>
        <dbReference type="Proteomes" id="UP001500582"/>
    </source>
</evidence>
<feature type="transmembrane region" description="Helical" evidence="1">
    <location>
        <begin position="178"/>
        <end position="200"/>
    </location>
</feature>
<evidence type="ECO:0008006" key="4">
    <source>
        <dbReference type="Google" id="ProtNLM"/>
    </source>
</evidence>
<protein>
    <recommendedName>
        <fullName evidence="4">DUF3667 domain-containing protein</fullName>
    </recommendedName>
</protein>
<gene>
    <name evidence="2" type="ORF">GCM10023149_31990</name>
</gene>
<dbReference type="RefSeq" id="WP_345212136.1">
    <property type="nucleotide sequence ID" value="NZ_BAABFT010000008.1"/>
</dbReference>
<keyword evidence="1" id="KW-0472">Membrane</keyword>
<name>A0ABP8GQJ2_9SPHI</name>
<proteinExistence type="predicted"/>
<dbReference type="EMBL" id="BAABFT010000008">
    <property type="protein sequence ID" value="GAA4328124.1"/>
    <property type="molecule type" value="Genomic_DNA"/>
</dbReference>
<evidence type="ECO:0000256" key="1">
    <source>
        <dbReference type="SAM" id="Phobius"/>
    </source>
</evidence>
<dbReference type="Proteomes" id="UP001500582">
    <property type="component" value="Unassembled WGS sequence"/>
</dbReference>
<accession>A0ABP8GQJ2</accession>
<feature type="transmembrane region" description="Helical" evidence="1">
    <location>
        <begin position="212"/>
        <end position="237"/>
    </location>
</feature>
<feature type="transmembrane region" description="Helical" evidence="1">
    <location>
        <begin position="122"/>
        <end position="141"/>
    </location>
</feature>
<evidence type="ECO:0000313" key="2">
    <source>
        <dbReference type="EMBL" id="GAA4328124.1"/>
    </source>
</evidence>
<comment type="caution">
    <text evidence="2">The sequence shown here is derived from an EMBL/GenBank/DDBJ whole genome shotgun (WGS) entry which is preliminary data.</text>
</comment>
<keyword evidence="1" id="KW-1133">Transmembrane helix</keyword>
<keyword evidence="3" id="KW-1185">Reference proteome</keyword>
<feature type="transmembrane region" description="Helical" evidence="1">
    <location>
        <begin position="73"/>
        <end position="90"/>
    </location>
</feature>
<keyword evidence="1" id="KW-0812">Transmembrane</keyword>
<dbReference type="InterPro" id="IPR022134">
    <property type="entry name" value="DUF3667"/>
</dbReference>
<reference evidence="3" key="1">
    <citation type="journal article" date="2019" name="Int. J. Syst. Evol. Microbiol.">
        <title>The Global Catalogue of Microorganisms (GCM) 10K type strain sequencing project: providing services to taxonomists for standard genome sequencing and annotation.</title>
        <authorList>
            <consortium name="The Broad Institute Genomics Platform"/>
            <consortium name="The Broad Institute Genome Sequencing Center for Infectious Disease"/>
            <person name="Wu L."/>
            <person name="Ma J."/>
        </authorList>
    </citation>
    <scope>NUCLEOTIDE SEQUENCE [LARGE SCALE GENOMIC DNA]</scope>
    <source>
        <strain evidence="3">JCM 17705</strain>
    </source>
</reference>
<sequence>MVNCAHCNTDITLNYCPQCGQSAKLKRIDGHYIQHEILHILHFEKGILYTVKELLLRPGKSIRLFIAENRDRLVKPIVFIIISSLLYTIVNHTFHIEEGYFHIEDMKGSSTNAMNEWVQSHYGYSNIIIGVFIALWLKLFFRNSGYNFFEILILLCFVIGMGMLIFTVFAVVEGLTKLKVLPVSGVVYFIYSTWAVGQFFNAKKIGGYAKAFAAYLLGLLTVSLITLIIGISIDLLIKH</sequence>
<feature type="transmembrane region" description="Helical" evidence="1">
    <location>
        <begin position="148"/>
        <end position="172"/>
    </location>
</feature>
<dbReference type="Pfam" id="PF12412">
    <property type="entry name" value="DUF3667"/>
    <property type="match status" value="1"/>
</dbReference>